<dbReference type="AlphaFoldDB" id="W6A8M6"/>
<protein>
    <recommendedName>
        <fullName evidence="4">Lipoprotein</fullName>
    </recommendedName>
</protein>
<keyword evidence="3" id="KW-1185">Reference proteome</keyword>
<dbReference type="OrthoDB" id="390320at2"/>
<proteinExistence type="predicted"/>
<keyword evidence="1" id="KW-1133">Transmembrane helix</keyword>
<evidence type="ECO:0000313" key="2">
    <source>
        <dbReference type="EMBL" id="AHI53240.1"/>
    </source>
</evidence>
<keyword evidence="1" id="KW-0812">Transmembrane</keyword>
<dbReference type="KEGG" id="scq:SCULI_v1c09000"/>
<dbReference type="Proteomes" id="UP000019267">
    <property type="component" value="Chromosome"/>
</dbReference>
<dbReference type="RefSeq" id="WP_025363463.1">
    <property type="nucleotide sequence ID" value="NZ_CP006681.1"/>
</dbReference>
<dbReference type="PROSITE" id="PS51257">
    <property type="entry name" value="PROKAR_LIPOPROTEIN"/>
    <property type="match status" value="1"/>
</dbReference>
<feature type="transmembrane region" description="Helical" evidence="1">
    <location>
        <begin position="7"/>
        <end position="29"/>
    </location>
</feature>
<evidence type="ECO:0000256" key="1">
    <source>
        <dbReference type="SAM" id="Phobius"/>
    </source>
</evidence>
<accession>W6A8M6</accession>
<organism evidence="2 3">
    <name type="scientific">Spiroplasma culicicola AES-1</name>
    <dbReference type="NCBI Taxonomy" id="1276246"/>
    <lineage>
        <taxon>Bacteria</taxon>
        <taxon>Bacillati</taxon>
        <taxon>Mycoplasmatota</taxon>
        <taxon>Mollicutes</taxon>
        <taxon>Entomoplasmatales</taxon>
        <taxon>Spiroplasmataceae</taxon>
        <taxon>Spiroplasma</taxon>
    </lineage>
</organism>
<dbReference type="HOGENOM" id="CLU_1824101_0_0_14"/>
<gene>
    <name evidence="2" type="ORF">SCULI_v1c09000</name>
</gene>
<name>W6A8M6_9MOLU</name>
<evidence type="ECO:0000313" key="3">
    <source>
        <dbReference type="Proteomes" id="UP000019267"/>
    </source>
</evidence>
<sequence length="144" mass="17321">MNIKKKLFKIIMSIFIFITILLGCGYVFYKFYIINNSDLVEDNSAKPPDPSNPEIKEKDFVFENIEINFSKQQKLRILGFENNNIFINLQEFKYYFLVEFNKLGPKNEKLNINFKFNDIFKPLKVSVMYRANQEYIWNYIIKDI</sequence>
<dbReference type="EMBL" id="CP006681">
    <property type="protein sequence ID" value="AHI53240.1"/>
    <property type="molecule type" value="Genomic_DNA"/>
</dbReference>
<dbReference type="PATRIC" id="fig|1276246.3.peg.895"/>
<dbReference type="STRING" id="1276246.SCULI_v1c09000"/>
<keyword evidence="1" id="KW-0472">Membrane</keyword>
<reference evidence="2 3" key="1">
    <citation type="journal article" date="2014" name="Genome Biol. Evol.">
        <title>Molecular evolution of the substrate utilization strategies and putative virulence factors in mosquito-associated Spiroplasma species.</title>
        <authorList>
            <person name="Chang T.H."/>
            <person name="Lo W.S."/>
            <person name="Ku C."/>
            <person name="Chen L.L."/>
            <person name="Kuo C.H."/>
        </authorList>
    </citation>
    <scope>NUCLEOTIDE SEQUENCE [LARGE SCALE GENOMIC DNA]</scope>
    <source>
        <strain evidence="2">AES-1</strain>
    </source>
</reference>
<evidence type="ECO:0008006" key="4">
    <source>
        <dbReference type="Google" id="ProtNLM"/>
    </source>
</evidence>